<dbReference type="Proteomes" id="UP000719412">
    <property type="component" value="Unassembled WGS sequence"/>
</dbReference>
<dbReference type="EMBL" id="JABDTM020014135">
    <property type="protein sequence ID" value="KAH0819609.1"/>
    <property type="molecule type" value="Genomic_DNA"/>
</dbReference>
<dbReference type="InterPro" id="IPR024104">
    <property type="entry name" value="Tribbles/Ser_Thr_kinase_40"/>
</dbReference>
<keyword evidence="4" id="KW-1185">Reference proteome</keyword>
<accession>A0A8J6LEA0</accession>
<comment type="caution">
    <text evidence="3">The sequence shown here is derived from an EMBL/GenBank/DDBJ whole genome shotgun (WGS) entry which is preliminary data.</text>
</comment>
<name>A0A8J6LEA0_TENMO</name>
<feature type="region of interest" description="Disordered" evidence="1">
    <location>
        <begin position="22"/>
        <end position="47"/>
    </location>
</feature>
<dbReference type="Gene3D" id="1.10.510.10">
    <property type="entry name" value="Transferase(Phosphotransferase) domain 1"/>
    <property type="match status" value="1"/>
</dbReference>
<dbReference type="GO" id="GO:0032436">
    <property type="term" value="P:positive regulation of proteasomal ubiquitin-dependent protein catabolic process"/>
    <property type="evidence" value="ECO:0007669"/>
    <property type="project" value="TreeGrafter"/>
</dbReference>
<gene>
    <name evidence="3" type="ORF">GEV33_003182</name>
</gene>
<dbReference type="SUPFAM" id="SSF56112">
    <property type="entry name" value="Protein kinase-like (PK-like)"/>
    <property type="match status" value="1"/>
</dbReference>
<dbReference type="GO" id="GO:0031434">
    <property type="term" value="F:mitogen-activated protein kinase kinase binding"/>
    <property type="evidence" value="ECO:0007669"/>
    <property type="project" value="TreeGrafter"/>
</dbReference>
<dbReference type="Gene3D" id="3.30.200.20">
    <property type="entry name" value="Phosphorylase Kinase, domain 1"/>
    <property type="match status" value="2"/>
</dbReference>
<evidence type="ECO:0000256" key="1">
    <source>
        <dbReference type="SAM" id="MobiDB-lite"/>
    </source>
</evidence>
<evidence type="ECO:0000313" key="3">
    <source>
        <dbReference type="EMBL" id="KAH0819609.1"/>
    </source>
</evidence>
<dbReference type="SMART" id="SM00220">
    <property type="entry name" value="S_TKc"/>
    <property type="match status" value="1"/>
</dbReference>
<protein>
    <recommendedName>
        <fullName evidence="2">Protein kinase domain-containing protein</fullName>
    </recommendedName>
</protein>
<sequence length="678" mass="75574">MGSAAVIPDNLWRNSSVEESYVGKEVTGGRNSDVPKLKAESRKKSGHLPHPLSGAFFSMGLGVGGKLHHAPPCRYQWSSGRFRRMTKAPDRESSSCAKSFGVVCRSADNAQLPSIFADSLFFSRSESAPLRKRTLFQAGPNFPFLLQEGAGTATMQNVQDVMSSVRLNVVDKSVVEAAVAGEVVKKFRVTQPREAECRRPKLTTDRDQTSPLSPNQTDKHFQTSVVADKYLLLEQAEGSSLYRCVDVNTQEELVCKAELRICLSQFDGEGFFRESVRHVVVTETVEMTQRRNIQMSRFVIFIKPSVTSASLFSIVCASQGDYIPLIAKLIHLSANPFGGMVRRRELVHRTIRVVIRCENLDCLGRFPVYRVTLHLCRVLRAFYNQMLINCCMWEMREKVRFAPRNSTSSLAGTVAGTNPSSPLKSNAAKMTQPLQLPERALHLVLSRGVTAGAACRAASNGKFGRRLDLCRLIIDGSLPVRIVSRDCHSLVSAHYRLDSQPRVSSLHEVVVGNRYLYLVYPKAHGDLHSYVRSRKRLRESEAKRLFKQIAETVQVCHRNGIVLRDLKLRKFVFADAQRIKPEIASIARKCRKAQLRCIRTEESDRAPPPTTLVFAPLLARSVACSAGSRPPLAKRELDLFETMPGSPMAMVAQWVKHRDSAAAAAAEQRNRTEPPSSL</sequence>
<feature type="compositionally biased region" description="Basic and acidic residues" evidence="1">
    <location>
        <begin position="33"/>
        <end position="43"/>
    </location>
</feature>
<dbReference type="Pfam" id="PF00069">
    <property type="entry name" value="Pkinase"/>
    <property type="match status" value="1"/>
</dbReference>
<dbReference type="PANTHER" id="PTHR22961">
    <property type="entry name" value="SER/THR PROTEIN KINASE-TRB"/>
    <property type="match status" value="1"/>
</dbReference>
<dbReference type="PANTHER" id="PTHR22961:SF13">
    <property type="entry name" value="TRIBBLES"/>
    <property type="match status" value="1"/>
</dbReference>
<dbReference type="GO" id="GO:0005524">
    <property type="term" value="F:ATP binding"/>
    <property type="evidence" value="ECO:0007669"/>
    <property type="project" value="InterPro"/>
</dbReference>
<dbReference type="GO" id="GO:0005634">
    <property type="term" value="C:nucleus"/>
    <property type="evidence" value="ECO:0007669"/>
    <property type="project" value="TreeGrafter"/>
</dbReference>
<organism evidence="3 4">
    <name type="scientific">Tenebrio molitor</name>
    <name type="common">Yellow mealworm beetle</name>
    <dbReference type="NCBI Taxonomy" id="7067"/>
    <lineage>
        <taxon>Eukaryota</taxon>
        <taxon>Metazoa</taxon>
        <taxon>Ecdysozoa</taxon>
        <taxon>Arthropoda</taxon>
        <taxon>Hexapoda</taxon>
        <taxon>Insecta</taxon>
        <taxon>Pterygota</taxon>
        <taxon>Neoptera</taxon>
        <taxon>Endopterygota</taxon>
        <taxon>Coleoptera</taxon>
        <taxon>Polyphaga</taxon>
        <taxon>Cucujiformia</taxon>
        <taxon>Tenebrionidae</taxon>
        <taxon>Tenebrio</taxon>
    </lineage>
</organism>
<dbReference type="InterPro" id="IPR000719">
    <property type="entry name" value="Prot_kinase_dom"/>
</dbReference>
<dbReference type="AlphaFoldDB" id="A0A8J6LEA0"/>
<dbReference type="GO" id="GO:0004672">
    <property type="term" value="F:protein kinase activity"/>
    <property type="evidence" value="ECO:0007669"/>
    <property type="project" value="InterPro"/>
</dbReference>
<reference evidence="3" key="1">
    <citation type="journal article" date="2020" name="J Insects Food Feed">
        <title>The yellow mealworm (Tenebrio molitor) genome: a resource for the emerging insects as food and feed industry.</title>
        <authorList>
            <person name="Eriksson T."/>
            <person name="Andere A."/>
            <person name="Kelstrup H."/>
            <person name="Emery V."/>
            <person name="Picard C."/>
        </authorList>
    </citation>
    <scope>NUCLEOTIDE SEQUENCE</scope>
    <source>
        <strain evidence="3">Stoneville</strain>
        <tissue evidence="3">Whole head</tissue>
    </source>
</reference>
<feature type="region of interest" description="Disordered" evidence="1">
    <location>
        <begin position="196"/>
        <end position="218"/>
    </location>
</feature>
<feature type="domain" description="Protein kinase" evidence="2">
    <location>
        <begin position="452"/>
        <end position="678"/>
    </location>
</feature>
<evidence type="ECO:0000313" key="4">
    <source>
        <dbReference type="Proteomes" id="UP000719412"/>
    </source>
</evidence>
<dbReference type="InterPro" id="IPR011009">
    <property type="entry name" value="Kinase-like_dom_sf"/>
</dbReference>
<reference evidence="3" key="2">
    <citation type="submission" date="2021-08" db="EMBL/GenBank/DDBJ databases">
        <authorList>
            <person name="Eriksson T."/>
        </authorList>
    </citation>
    <scope>NUCLEOTIDE SEQUENCE</scope>
    <source>
        <strain evidence="3">Stoneville</strain>
        <tissue evidence="3">Whole head</tissue>
    </source>
</reference>
<dbReference type="PROSITE" id="PS50011">
    <property type="entry name" value="PROTEIN_KINASE_DOM"/>
    <property type="match status" value="1"/>
</dbReference>
<feature type="compositionally biased region" description="Basic and acidic residues" evidence="1">
    <location>
        <begin position="196"/>
        <end position="208"/>
    </location>
</feature>
<proteinExistence type="predicted"/>
<evidence type="ECO:0000259" key="2">
    <source>
        <dbReference type="PROSITE" id="PS50011"/>
    </source>
</evidence>